<evidence type="ECO:0000313" key="16">
    <source>
        <dbReference type="Proteomes" id="UP001153069"/>
    </source>
</evidence>
<keyword evidence="16" id="KW-1185">Reference proteome</keyword>
<comment type="subcellular location">
    <subcellularLocation>
        <location evidence="1 11">Nucleus</location>
    </subcellularLocation>
</comment>
<evidence type="ECO:0000259" key="14">
    <source>
        <dbReference type="SMART" id="SM00968"/>
    </source>
</evidence>
<feature type="compositionally biased region" description="Basic and acidic residues" evidence="13">
    <location>
        <begin position="388"/>
        <end position="399"/>
    </location>
</feature>
<dbReference type="SUPFAM" id="SSF52540">
    <property type="entry name" value="P-loop containing nucleoside triphosphate hydrolases"/>
    <property type="match status" value="2"/>
</dbReference>
<organism evidence="15 16">
    <name type="scientific">Seminavis robusta</name>
    <dbReference type="NCBI Taxonomy" id="568900"/>
    <lineage>
        <taxon>Eukaryota</taxon>
        <taxon>Sar</taxon>
        <taxon>Stramenopiles</taxon>
        <taxon>Ochrophyta</taxon>
        <taxon>Bacillariophyta</taxon>
        <taxon>Bacillariophyceae</taxon>
        <taxon>Bacillariophycidae</taxon>
        <taxon>Naviculales</taxon>
        <taxon>Naviculaceae</taxon>
        <taxon>Seminavis</taxon>
    </lineage>
</organism>
<feature type="compositionally biased region" description="Basic and acidic residues" evidence="13">
    <location>
        <begin position="495"/>
        <end position="514"/>
    </location>
</feature>
<dbReference type="Pfam" id="PF06470">
    <property type="entry name" value="SMC_hinge"/>
    <property type="match status" value="1"/>
</dbReference>
<dbReference type="OrthoDB" id="5575062at2759"/>
<feature type="region of interest" description="Disordered" evidence="13">
    <location>
        <begin position="381"/>
        <end position="404"/>
    </location>
</feature>
<keyword evidence="6" id="KW-0067">ATP-binding</keyword>
<dbReference type="Gene3D" id="3.30.70.1620">
    <property type="match status" value="1"/>
</dbReference>
<dbReference type="SUPFAM" id="SSF75553">
    <property type="entry name" value="Smc hinge domain"/>
    <property type="match status" value="1"/>
</dbReference>
<dbReference type="GO" id="GO:0005524">
    <property type="term" value="F:ATP binding"/>
    <property type="evidence" value="ECO:0007669"/>
    <property type="project" value="UniProtKB-KW"/>
</dbReference>
<reference evidence="15" key="1">
    <citation type="submission" date="2020-06" db="EMBL/GenBank/DDBJ databases">
        <authorList>
            <consortium name="Plant Systems Biology data submission"/>
        </authorList>
    </citation>
    <scope>NUCLEOTIDE SEQUENCE</scope>
    <source>
        <strain evidence="15">D6</strain>
    </source>
</reference>
<keyword evidence="9 11" id="KW-0539">Nucleus</keyword>
<feature type="coiled-coil region" evidence="12">
    <location>
        <begin position="826"/>
        <end position="987"/>
    </location>
</feature>
<dbReference type="SMART" id="SM00968">
    <property type="entry name" value="SMC_hinge"/>
    <property type="match status" value="1"/>
</dbReference>
<feature type="compositionally biased region" description="Basic and acidic residues" evidence="13">
    <location>
        <begin position="997"/>
        <end position="1006"/>
    </location>
</feature>
<keyword evidence="10" id="KW-0131">Cell cycle</keyword>
<gene>
    <name evidence="15" type="ORF">SEMRO_1170_G248720.1</name>
</gene>
<feature type="compositionally biased region" description="Basic and acidic residues" evidence="13">
    <location>
        <begin position="1066"/>
        <end position="1082"/>
    </location>
</feature>
<keyword evidence="5" id="KW-0498">Mitosis</keyword>
<dbReference type="InterPro" id="IPR003395">
    <property type="entry name" value="RecF/RecN/SMC_N"/>
</dbReference>
<evidence type="ECO:0000256" key="6">
    <source>
        <dbReference type="ARBA" id="ARBA00022840"/>
    </source>
</evidence>
<dbReference type="FunFam" id="3.40.50.300:FF:000481">
    <property type="entry name" value="Structural maintenance of chromosomes 4"/>
    <property type="match status" value="1"/>
</dbReference>
<keyword evidence="3" id="KW-0132">Cell division</keyword>
<evidence type="ECO:0000256" key="3">
    <source>
        <dbReference type="ARBA" id="ARBA00022618"/>
    </source>
</evidence>
<feature type="region of interest" description="Disordered" evidence="13">
    <location>
        <begin position="478"/>
        <end position="514"/>
    </location>
</feature>
<dbReference type="InterPro" id="IPR027417">
    <property type="entry name" value="P-loop_NTPase"/>
</dbReference>
<feature type="compositionally biased region" description="Basic and acidic residues" evidence="13">
    <location>
        <begin position="478"/>
        <end position="487"/>
    </location>
</feature>
<dbReference type="GO" id="GO:0007076">
    <property type="term" value="P:mitotic chromosome condensation"/>
    <property type="evidence" value="ECO:0007669"/>
    <property type="project" value="TreeGrafter"/>
</dbReference>
<dbReference type="PANTHER" id="PTHR18937:SF172">
    <property type="entry name" value="STRUCTURAL MAINTENANCE OF CHROMOSOMES PROTEIN"/>
    <property type="match status" value="1"/>
</dbReference>
<dbReference type="PANTHER" id="PTHR18937">
    <property type="entry name" value="STRUCTURAL MAINTENANCE OF CHROMOSOMES SMC FAMILY MEMBER"/>
    <property type="match status" value="1"/>
</dbReference>
<proteinExistence type="inferred from homology"/>
<feature type="domain" description="SMC hinge" evidence="14">
    <location>
        <begin position="582"/>
        <end position="696"/>
    </location>
</feature>
<dbReference type="Pfam" id="PF02463">
    <property type="entry name" value="SMC_N"/>
    <property type="match status" value="1"/>
</dbReference>
<evidence type="ECO:0000256" key="7">
    <source>
        <dbReference type="ARBA" id="ARBA00023054"/>
    </source>
</evidence>
<dbReference type="InterPro" id="IPR010935">
    <property type="entry name" value="SMC_hinge"/>
</dbReference>
<comment type="similarity">
    <text evidence="2">Belongs to the SMC family. SMC4 subfamily.</text>
</comment>
<evidence type="ECO:0000313" key="15">
    <source>
        <dbReference type="EMBL" id="CAB9521168.1"/>
    </source>
</evidence>
<dbReference type="SUPFAM" id="SSF57997">
    <property type="entry name" value="Tropomyosin"/>
    <property type="match status" value="1"/>
</dbReference>
<feature type="region of interest" description="Disordered" evidence="13">
    <location>
        <begin position="1327"/>
        <end position="1363"/>
    </location>
</feature>
<dbReference type="PIRSF" id="PIRSF005719">
    <property type="entry name" value="SMC"/>
    <property type="match status" value="1"/>
</dbReference>
<sequence length="1363" mass="153254">MAEETKEEMPQVETVSGSSDDDEEEESTSREVPMEDAGEKPPQRLMITKMELENFKSYAGVKEIGPFHKCFSAVVGPNGSGKSNVIDAMLFVFGKRAKKLRLNKVRELIHKSDAVKDPTFARVSVFFQEIIDTGDGDEDYEIVPGTHRVVTRIAHINNSSTYKLDGKKCQFGDVAKYLGSKGIDLDNNRFLILQGEVEMISMMPPMGKNEGDEGLLEYLEDIIGSSQYVDETNLAAEKVEQLTEQRQEKLNRVKAAEKEKEHLEDAKKEAESLLQKDREIRRKRNVIYQIFLMKETKAMDKAVAEKETVAARLQEEKDKHDETVQRVQELEGALHKQTKVYNKIRDELEITKEEFTAFERRDIKLREEIKHAKEQLKKAKTKVTTATKKQEEATRKGQEAEESIPDLEQECAELTDQKTVQDEKLDQIQEDVKEITKELRTKLEAKTKELAPVKQELGTFKASLDTALHEVKLLEDSTTRAKERLASSEEELATLDEKEQSKKDDLTKSEESLEKARTRLKDVEKEMQGLADREASLAQRSRDLMARSEEAKAALQFGDNAKSPALKGILKAARKGGELAKAGVLGRLGDLCTIPAKYDVAVSTAVGFLDHIVVQTTAGAQRCVEYLRKYKLGRANFIALDKMKKGAHDVQVQTPEDAPRLFDLIAPGNFAVVPALFLAVQNTLVAPDLDAGSRWAFESGKRWRVVTLDGKLIGADGTMAGGGNRVARGRMRLANGGKQVNINPMDQASAEECKRLEQEAAQALELVQQCRKRIGELREESRTLTRSIKALEVAVPKLRMEVNGFDTSRKELTKLIPELRTKCELCDDDKAKLKELQKKVDKCKSDMSSCEKQASKLEAEVAKLQKSILDAGGSKLKKQQSACDKILNQLNDAEKALNAAKVAITTNKTAVTKAKKQIEAAEKQQSECTQSLEEKQEELEGLQEKAEKVSEAYEKVKEVEAERREELEKAKKEVQELKKSHAEAKCLEIELTGQVEAFDRQVTDSKSKKKHWKKEIGKLLKAEQEDDQFDFSDDEEEETDDMDEEEDTPGKGAGTGESDEEMEPAEGDRTEKEGKDKEDPESRSSLPVLSFSALEKYRTDSIKEDIEQLESERNSIAKNANMGAIEEYRKKEADYLARVGELNEITESRNASRKEYDELRRKRLEMFMNGFGKITLKLKEMYQMITLGGDAELELVDSLDPFSEGIVFSVRPPKKSWKNICNLSGGEKTLSSLALVFALHHYKPTPLYVMDEIDAALDFKNVSIIGNYIKERTKNAQFIIISLRNNMFELADRLVGIYKTNNCTKSVSIDPKAFAVACEQNGVRTPKRVLSEKSKNASVQRSTAGTKRQLSFAGDEENEAEKA</sequence>
<dbReference type="Gene3D" id="1.20.1060.20">
    <property type="match status" value="1"/>
</dbReference>
<feature type="region of interest" description="Disordered" evidence="13">
    <location>
        <begin position="1"/>
        <end position="43"/>
    </location>
</feature>
<keyword evidence="4" id="KW-0547">Nucleotide-binding</keyword>
<dbReference type="GO" id="GO:0005634">
    <property type="term" value="C:nucleus"/>
    <property type="evidence" value="ECO:0007669"/>
    <property type="project" value="UniProtKB-SubCell"/>
</dbReference>
<evidence type="ECO:0000256" key="1">
    <source>
        <dbReference type="ARBA" id="ARBA00004123"/>
    </source>
</evidence>
<feature type="region of interest" description="Disordered" evidence="13">
    <location>
        <begin position="992"/>
        <end position="1090"/>
    </location>
</feature>
<keyword evidence="8" id="KW-0226">DNA condensation</keyword>
<feature type="compositionally biased region" description="Acidic residues" evidence="13">
    <location>
        <begin position="1024"/>
        <end position="1047"/>
    </location>
</feature>
<dbReference type="InterPro" id="IPR036277">
    <property type="entry name" value="SMC_hinge_sf"/>
</dbReference>
<keyword evidence="7 12" id="KW-0175">Coiled coil</keyword>
<accession>A0A9N8HN16</accession>
<dbReference type="EMBL" id="CAICTM010001168">
    <property type="protein sequence ID" value="CAB9521168.1"/>
    <property type="molecule type" value="Genomic_DNA"/>
</dbReference>
<protein>
    <recommendedName>
        <fullName evidence="11">Structural maintenance of chromosomes protein</fullName>
    </recommendedName>
</protein>
<dbReference type="Gene3D" id="3.40.50.300">
    <property type="entry name" value="P-loop containing nucleotide triphosphate hydrolases"/>
    <property type="match status" value="2"/>
</dbReference>
<evidence type="ECO:0000256" key="10">
    <source>
        <dbReference type="ARBA" id="ARBA00023306"/>
    </source>
</evidence>
<dbReference type="Gene3D" id="1.10.287.1490">
    <property type="match status" value="1"/>
</dbReference>
<feature type="compositionally biased region" description="Basic and acidic residues" evidence="13">
    <location>
        <begin position="1014"/>
        <end position="1023"/>
    </location>
</feature>
<dbReference type="GO" id="GO:0016887">
    <property type="term" value="F:ATP hydrolysis activity"/>
    <property type="evidence" value="ECO:0007669"/>
    <property type="project" value="InterPro"/>
</dbReference>
<dbReference type="GO" id="GO:0000796">
    <property type="term" value="C:condensin complex"/>
    <property type="evidence" value="ECO:0007669"/>
    <property type="project" value="TreeGrafter"/>
</dbReference>
<dbReference type="Proteomes" id="UP001153069">
    <property type="component" value="Unassembled WGS sequence"/>
</dbReference>
<comment type="caution">
    <text evidence="15">The sequence shown here is derived from an EMBL/GenBank/DDBJ whole genome shotgun (WGS) entry which is preliminary data.</text>
</comment>
<evidence type="ECO:0000256" key="13">
    <source>
        <dbReference type="SAM" id="MobiDB-lite"/>
    </source>
</evidence>
<feature type="compositionally biased region" description="Basic and acidic residues" evidence="13">
    <location>
        <begin position="27"/>
        <end position="42"/>
    </location>
</feature>
<dbReference type="GO" id="GO:0051301">
    <property type="term" value="P:cell division"/>
    <property type="evidence" value="ECO:0007669"/>
    <property type="project" value="UniProtKB-KW"/>
</dbReference>
<name>A0A9N8HN16_9STRA</name>
<evidence type="ECO:0000256" key="2">
    <source>
        <dbReference type="ARBA" id="ARBA00006005"/>
    </source>
</evidence>
<evidence type="ECO:0000256" key="8">
    <source>
        <dbReference type="ARBA" id="ARBA00023067"/>
    </source>
</evidence>
<evidence type="ECO:0000256" key="11">
    <source>
        <dbReference type="PIRNR" id="PIRNR005719"/>
    </source>
</evidence>
<feature type="compositionally biased region" description="Acidic residues" evidence="13">
    <location>
        <begin position="1354"/>
        <end position="1363"/>
    </location>
</feature>
<dbReference type="InterPro" id="IPR024704">
    <property type="entry name" value="SMC"/>
</dbReference>
<evidence type="ECO:0000256" key="4">
    <source>
        <dbReference type="ARBA" id="ARBA00022741"/>
    </source>
</evidence>
<evidence type="ECO:0000256" key="5">
    <source>
        <dbReference type="ARBA" id="ARBA00022776"/>
    </source>
</evidence>
<feature type="compositionally biased region" description="Polar residues" evidence="13">
    <location>
        <begin position="1336"/>
        <end position="1349"/>
    </location>
</feature>
<feature type="coiled-coil region" evidence="12">
    <location>
        <begin position="753"/>
        <end position="794"/>
    </location>
</feature>
<feature type="coiled-coil region" evidence="12">
    <location>
        <begin position="1099"/>
        <end position="1162"/>
    </location>
</feature>
<evidence type="ECO:0000256" key="9">
    <source>
        <dbReference type="ARBA" id="ARBA00023242"/>
    </source>
</evidence>
<evidence type="ECO:0000256" key="12">
    <source>
        <dbReference type="SAM" id="Coils"/>
    </source>
</evidence>